<evidence type="ECO:0000256" key="1">
    <source>
        <dbReference type="ARBA" id="ARBA00008950"/>
    </source>
</evidence>
<keyword evidence="7" id="KW-1185">Reference proteome</keyword>
<reference evidence="6 7" key="1">
    <citation type="submission" date="2016-11" db="EMBL/GenBank/DDBJ databases">
        <authorList>
            <person name="Jaros S."/>
            <person name="Januszkiewicz K."/>
            <person name="Wedrychowicz H."/>
        </authorList>
    </citation>
    <scope>NUCLEOTIDE SEQUENCE [LARGE SCALE GENOMIC DNA]</scope>
    <source>
        <strain evidence="6 7">DSM 8605</strain>
    </source>
</reference>
<feature type="domain" description="Calcineurin-like phosphoesterase" evidence="5">
    <location>
        <begin position="5"/>
        <end position="144"/>
    </location>
</feature>
<comment type="similarity">
    <text evidence="1 4">Belongs to the metallophosphoesterase superfamily. YfcE family.</text>
</comment>
<dbReference type="RefSeq" id="WP_073337258.1">
    <property type="nucleotide sequence ID" value="NZ_FQXM01000004.1"/>
</dbReference>
<dbReference type="Proteomes" id="UP000184447">
    <property type="component" value="Unassembled WGS sequence"/>
</dbReference>
<dbReference type="PROSITE" id="PS01269">
    <property type="entry name" value="UPF0025"/>
    <property type="match status" value="1"/>
</dbReference>
<dbReference type="STRING" id="1121316.SAMN02745207_00928"/>
<evidence type="ECO:0000313" key="6">
    <source>
        <dbReference type="EMBL" id="SHH37692.1"/>
    </source>
</evidence>
<comment type="cofactor">
    <cofactor evidence="4">
        <name>a divalent metal cation</name>
        <dbReference type="ChEBI" id="CHEBI:60240"/>
    </cofactor>
</comment>
<dbReference type="NCBIfam" id="TIGR00040">
    <property type="entry name" value="yfcE"/>
    <property type="match status" value="1"/>
</dbReference>
<dbReference type="Gene3D" id="3.60.21.10">
    <property type="match status" value="1"/>
</dbReference>
<sequence length="153" mass="17050">MIEKNIGVISDTHGLFRTKVLEVFNNVDLIIHAGDVGKEEILDELREIAPVVAVRGNTDNGYLATRLNYSEIMDIGEKSIYLIHDIDGIEIEPEAAYIDVVVYGHSHKPDMKKINGVLYLNPGSSGPKRFNLPTTVAIMKIKDDEVSVKFIEI</sequence>
<evidence type="ECO:0000256" key="4">
    <source>
        <dbReference type="RuleBase" id="RU362039"/>
    </source>
</evidence>
<evidence type="ECO:0000256" key="3">
    <source>
        <dbReference type="ARBA" id="ARBA00022801"/>
    </source>
</evidence>
<dbReference type="InterPro" id="IPR000979">
    <property type="entry name" value="Phosphodiesterase_MJ0936/Vps29"/>
</dbReference>
<accession>A0A1M5SGG4</accession>
<dbReference type="Pfam" id="PF12850">
    <property type="entry name" value="Metallophos_2"/>
    <property type="match status" value="1"/>
</dbReference>
<dbReference type="SUPFAM" id="SSF56300">
    <property type="entry name" value="Metallo-dependent phosphatases"/>
    <property type="match status" value="1"/>
</dbReference>
<name>A0A1M5SGG4_9CLOT</name>
<dbReference type="InterPro" id="IPR029052">
    <property type="entry name" value="Metallo-depent_PP-like"/>
</dbReference>
<dbReference type="AlphaFoldDB" id="A0A1M5SGG4"/>
<evidence type="ECO:0000259" key="5">
    <source>
        <dbReference type="Pfam" id="PF12850"/>
    </source>
</evidence>
<evidence type="ECO:0000313" key="7">
    <source>
        <dbReference type="Proteomes" id="UP000184447"/>
    </source>
</evidence>
<dbReference type="EC" id="3.1.4.-" evidence="4"/>
<dbReference type="OrthoDB" id="9800565at2"/>
<keyword evidence="2 4" id="KW-0479">Metal-binding</keyword>
<dbReference type="PANTHER" id="PTHR11124">
    <property type="entry name" value="VACUOLAR SORTING PROTEIN VPS29"/>
    <property type="match status" value="1"/>
</dbReference>
<dbReference type="GO" id="GO:0016787">
    <property type="term" value="F:hydrolase activity"/>
    <property type="evidence" value="ECO:0007669"/>
    <property type="project" value="UniProtKB-UniRule"/>
</dbReference>
<proteinExistence type="inferred from homology"/>
<dbReference type="InterPro" id="IPR024654">
    <property type="entry name" value="Calcineurin-like_PHP_lpxH"/>
</dbReference>
<dbReference type="EMBL" id="FQXM01000004">
    <property type="protein sequence ID" value="SHH37692.1"/>
    <property type="molecule type" value="Genomic_DNA"/>
</dbReference>
<keyword evidence="3" id="KW-0378">Hydrolase</keyword>
<evidence type="ECO:0000256" key="2">
    <source>
        <dbReference type="ARBA" id="ARBA00022723"/>
    </source>
</evidence>
<dbReference type="GO" id="GO:0046872">
    <property type="term" value="F:metal ion binding"/>
    <property type="evidence" value="ECO:0007669"/>
    <property type="project" value="UniProtKB-KW"/>
</dbReference>
<dbReference type="InterPro" id="IPR020935">
    <property type="entry name" value="PdiEstase_YfcE_CS"/>
</dbReference>
<gene>
    <name evidence="6" type="ORF">SAMN02745207_00928</name>
</gene>
<protein>
    <recommendedName>
        <fullName evidence="4">Phosphoesterase</fullName>
        <ecNumber evidence="4">3.1.4.-</ecNumber>
    </recommendedName>
</protein>
<organism evidence="6 7">
    <name type="scientific">Clostridium grantii DSM 8605</name>
    <dbReference type="NCBI Taxonomy" id="1121316"/>
    <lineage>
        <taxon>Bacteria</taxon>
        <taxon>Bacillati</taxon>
        <taxon>Bacillota</taxon>
        <taxon>Clostridia</taxon>
        <taxon>Eubacteriales</taxon>
        <taxon>Clostridiaceae</taxon>
        <taxon>Clostridium</taxon>
    </lineage>
</organism>